<comment type="caution">
    <text evidence="2">The sequence shown here is derived from an EMBL/GenBank/DDBJ whole genome shotgun (WGS) entry which is preliminary data.</text>
</comment>
<proteinExistence type="predicted"/>
<evidence type="ECO:0000313" key="3">
    <source>
        <dbReference type="Proteomes" id="UP001255246"/>
    </source>
</evidence>
<dbReference type="PROSITE" id="PS51257">
    <property type="entry name" value="PROKAR_LIPOPROTEIN"/>
    <property type="match status" value="1"/>
</dbReference>
<feature type="repeat" description="TPR" evidence="1">
    <location>
        <begin position="79"/>
        <end position="112"/>
    </location>
</feature>
<reference evidence="2 3" key="1">
    <citation type="submission" date="2023-09" db="EMBL/GenBank/DDBJ databases">
        <authorList>
            <person name="Rey-Velasco X."/>
        </authorList>
    </citation>
    <scope>NUCLEOTIDE SEQUENCE [LARGE SCALE GENOMIC DNA]</scope>
    <source>
        <strain evidence="2 3">F388</strain>
    </source>
</reference>
<evidence type="ECO:0000256" key="1">
    <source>
        <dbReference type="PROSITE-ProRule" id="PRU00339"/>
    </source>
</evidence>
<dbReference type="SUPFAM" id="SSF48452">
    <property type="entry name" value="TPR-like"/>
    <property type="match status" value="1"/>
</dbReference>
<dbReference type="SMART" id="SM00028">
    <property type="entry name" value="TPR"/>
    <property type="match status" value="3"/>
</dbReference>
<name>A0ABU3ACI3_9FLAO</name>
<dbReference type="InterPro" id="IPR019734">
    <property type="entry name" value="TPR_rpt"/>
</dbReference>
<keyword evidence="1" id="KW-0802">TPR repeat</keyword>
<dbReference type="RefSeq" id="WP_311351520.1">
    <property type="nucleotide sequence ID" value="NZ_JAVRHR010000002.1"/>
</dbReference>
<protein>
    <recommendedName>
        <fullName evidence="4">Tetratricopeptide repeat protein</fullName>
    </recommendedName>
</protein>
<dbReference type="EMBL" id="JAVRHR010000002">
    <property type="protein sequence ID" value="MDT0607623.1"/>
    <property type="molecule type" value="Genomic_DNA"/>
</dbReference>
<evidence type="ECO:0008006" key="4">
    <source>
        <dbReference type="Google" id="ProtNLM"/>
    </source>
</evidence>
<dbReference type="InterPro" id="IPR011990">
    <property type="entry name" value="TPR-like_helical_dom_sf"/>
</dbReference>
<dbReference type="Gene3D" id="1.25.40.10">
    <property type="entry name" value="Tetratricopeptide repeat domain"/>
    <property type="match status" value="1"/>
</dbReference>
<keyword evidence="3" id="KW-1185">Reference proteome</keyword>
<gene>
    <name evidence="2" type="ORF">RM706_11300</name>
</gene>
<sequence length="323" mass="37268">MKNQNSIIVGLFIFLMVGCKEKTISPPQQKETVSKIKDKIVEATSFGGEKLFQREVDSTKLIKYKKRIDSVHAIGTLTELDYEVLGGYHIELNQYNKAIGVYTEGLEKYPNSYRLLRHRGHRYLNIRKLDKAITDLKKAEGLMNEVSAKDIEYYADGKPKGTFEFWIWYHIGLYHYLNQDFAQAAEAYKKCLSTAITSKNSVGATDWLYNCYQKNGNSKSAMALLETIPKDYDTDHNYVYFKRLMVYKGVLKPEELIAPEKPVSEWNGSEMTCAYGIGSWYLYNGDEATALKYYKNIVKTPFWNSWAFVVTDKELAIRTTKKE</sequence>
<dbReference type="PROSITE" id="PS50005">
    <property type="entry name" value="TPR"/>
    <property type="match status" value="1"/>
</dbReference>
<accession>A0ABU3ACI3</accession>
<evidence type="ECO:0000313" key="2">
    <source>
        <dbReference type="EMBL" id="MDT0607623.1"/>
    </source>
</evidence>
<dbReference type="Pfam" id="PF13181">
    <property type="entry name" value="TPR_8"/>
    <property type="match status" value="1"/>
</dbReference>
<organism evidence="2 3">
    <name type="scientific">Croceitalea rosinachiae</name>
    <dbReference type="NCBI Taxonomy" id="3075596"/>
    <lineage>
        <taxon>Bacteria</taxon>
        <taxon>Pseudomonadati</taxon>
        <taxon>Bacteroidota</taxon>
        <taxon>Flavobacteriia</taxon>
        <taxon>Flavobacteriales</taxon>
        <taxon>Flavobacteriaceae</taxon>
        <taxon>Croceitalea</taxon>
    </lineage>
</organism>
<dbReference type="Proteomes" id="UP001255246">
    <property type="component" value="Unassembled WGS sequence"/>
</dbReference>